<sequence length="213" mass="24876">MSHSIIKHHWFIWLFAMLFVVEFTLLAINPASRSVWFLENLLVFVFVLLVIKYHRRLCFSEPAWLMILVFLMFHELGVYYTYSHVPYQQWSAAIFSDDIVRSAAWQRNHYDRWVHFLFGLLIVLPVRELCVQISQSHSSWTSFVAFNVIVAVSALYELLEWAVAIVFGGELGVEYIGIQGDVWDSHKDLFMAVTGALLTLLVRFMIRVIGQTR</sequence>
<dbReference type="Proteomes" id="UP001595533">
    <property type="component" value="Unassembled WGS sequence"/>
</dbReference>
<evidence type="ECO:0000313" key="2">
    <source>
        <dbReference type="EMBL" id="MFC3193351.1"/>
    </source>
</evidence>
<feature type="transmembrane region" description="Helical" evidence="1">
    <location>
        <begin position="34"/>
        <end position="51"/>
    </location>
</feature>
<dbReference type="RefSeq" id="WP_077410024.1">
    <property type="nucleotide sequence ID" value="NZ_JBHRTS010000002.1"/>
</dbReference>
<protein>
    <submittedName>
        <fullName evidence="2">DUF2238 domain-containing protein</fullName>
    </submittedName>
</protein>
<keyword evidence="1" id="KW-0812">Transmembrane</keyword>
<comment type="caution">
    <text evidence="2">The sequence shown here is derived from an EMBL/GenBank/DDBJ whole genome shotgun (WGS) entry which is preliminary data.</text>
</comment>
<feature type="transmembrane region" description="Helical" evidence="1">
    <location>
        <begin position="143"/>
        <end position="169"/>
    </location>
</feature>
<feature type="transmembrane region" description="Helical" evidence="1">
    <location>
        <begin position="113"/>
        <end position="131"/>
    </location>
</feature>
<name>A0ABV7J598_9GAMM</name>
<evidence type="ECO:0000313" key="3">
    <source>
        <dbReference type="Proteomes" id="UP001595533"/>
    </source>
</evidence>
<organism evidence="2 3">
    <name type="scientific">Marinicella sediminis</name>
    <dbReference type="NCBI Taxonomy" id="1792834"/>
    <lineage>
        <taxon>Bacteria</taxon>
        <taxon>Pseudomonadati</taxon>
        <taxon>Pseudomonadota</taxon>
        <taxon>Gammaproteobacteria</taxon>
        <taxon>Lysobacterales</taxon>
        <taxon>Marinicellaceae</taxon>
        <taxon>Marinicella</taxon>
    </lineage>
</organism>
<evidence type="ECO:0000256" key="1">
    <source>
        <dbReference type="SAM" id="Phobius"/>
    </source>
</evidence>
<feature type="transmembrane region" description="Helical" evidence="1">
    <location>
        <begin position="10"/>
        <end position="28"/>
    </location>
</feature>
<keyword evidence="1" id="KW-0472">Membrane</keyword>
<proteinExistence type="predicted"/>
<keyword evidence="3" id="KW-1185">Reference proteome</keyword>
<reference evidence="3" key="1">
    <citation type="journal article" date="2019" name="Int. J. Syst. Evol. Microbiol.">
        <title>The Global Catalogue of Microorganisms (GCM) 10K type strain sequencing project: providing services to taxonomists for standard genome sequencing and annotation.</title>
        <authorList>
            <consortium name="The Broad Institute Genomics Platform"/>
            <consortium name="The Broad Institute Genome Sequencing Center for Infectious Disease"/>
            <person name="Wu L."/>
            <person name="Ma J."/>
        </authorList>
    </citation>
    <scope>NUCLEOTIDE SEQUENCE [LARGE SCALE GENOMIC DNA]</scope>
    <source>
        <strain evidence="3">KCTC 42953</strain>
    </source>
</reference>
<dbReference type="Pfam" id="PF09997">
    <property type="entry name" value="DUF2238"/>
    <property type="match status" value="1"/>
</dbReference>
<feature type="transmembrane region" description="Helical" evidence="1">
    <location>
        <begin position="63"/>
        <end position="82"/>
    </location>
</feature>
<dbReference type="InterPro" id="IPR014509">
    <property type="entry name" value="YjdF-like"/>
</dbReference>
<gene>
    <name evidence="2" type="ORF">ACFODZ_03740</name>
</gene>
<dbReference type="EMBL" id="JBHRTS010000002">
    <property type="protein sequence ID" value="MFC3193351.1"/>
    <property type="molecule type" value="Genomic_DNA"/>
</dbReference>
<feature type="transmembrane region" description="Helical" evidence="1">
    <location>
        <begin position="189"/>
        <end position="206"/>
    </location>
</feature>
<dbReference type="PIRSF" id="PIRSF020606">
    <property type="entry name" value="UCP020606"/>
    <property type="match status" value="1"/>
</dbReference>
<dbReference type="InterPro" id="IPR058534">
    <property type="entry name" value="YjdF"/>
</dbReference>
<accession>A0ABV7J598</accession>
<keyword evidence="1" id="KW-1133">Transmembrane helix</keyword>